<dbReference type="EMBL" id="JACBZS010000001">
    <property type="protein sequence ID" value="NYI69483.1"/>
    <property type="molecule type" value="Genomic_DNA"/>
</dbReference>
<dbReference type="Proteomes" id="UP000527616">
    <property type="component" value="Unassembled WGS sequence"/>
</dbReference>
<keyword evidence="3" id="KW-1185">Reference proteome</keyword>
<dbReference type="InterPro" id="IPR052179">
    <property type="entry name" value="DD-CPase-like"/>
</dbReference>
<accession>A0A7Z0IJG0</accession>
<dbReference type="AlphaFoldDB" id="A0A7Z0IJG0"/>
<protein>
    <recommendedName>
        <fullName evidence="1">D-alanyl-D-alanine carboxypeptidase-like core domain-containing protein</fullName>
    </recommendedName>
</protein>
<dbReference type="InterPro" id="IPR009045">
    <property type="entry name" value="Zn_M74/Hedgehog-like"/>
</dbReference>
<organism evidence="2 3">
    <name type="scientific">Naumannella cuiyingiana</name>
    <dbReference type="NCBI Taxonomy" id="1347891"/>
    <lineage>
        <taxon>Bacteria</taxon>
        <taxon>Bacillati</taxon>
        <taxon>Actinomycetota</taxon>
        <taxon>Actinomycetes</taxon>
        <taxon>Propionibacteriales</taxon>
        <taxon>Propionibacteriaceae</taxon>
        <taxon>Naumannella</taxon>
    </lineage>
</organism>
<reference evidence="2 3" key="1">
    <citation type="submission" date="2020-07" db="EMBL/GenBank/DDBJ databases">
        <title>Sequencing the genomes of 1000 actinobacteria strains.</title>
        <authorList>
            <person name="Klenk H.-P."/>
        </authorList>
    </citation>
    <scope>NUCLEOTIDE SEQUENCE [LARGE SCALE GENOMIC DNA]</scope>
    <source>
        <strain evidence="2 3">DSM 103164</strain>
    </source>
</reference>
<dbReference type="Pfam" id="PF02557">
    <property type="entry name" value="VanY"/>
    <property type="match status" value="1"/>
</dbReference>
<sequence>MNRILIGATAFGVAASVLILAAIILGSDPARSARSPWGDGVLPDGVGVFADSYPGIRRLDPALLSALRRAATDAEDSGVSFTVNSGWRSRAYQQRLLDEAVRKYGSARAAARWVATPENSPHVSGDAVDLGPAAATTWLARHGAGYGLCRIYRNEPWHFELRPDAPRVGCPDRYADPTRDPRLRMANER</sequence>
<evidence type="ECO:0000313" key="3">
    <source>
        <dbReference type="Proteomes" id="UP000527616"/>
    </source>
</evidence>
<evidence type="ECO:0000313" key="2">
    <source>
        <dbReference type="EMBL" id="NYI69483.1"/>
    </source>
</evidence>
<proteinExistence type="predicted"/>
<dbReference type="SUPFAM" id="SSF55166">
    <property type="entry name" value="Hedgehog/DD-peptidase"/>
    <property type="match status" value="1"/>
</dbReference>
<feature type="domain" description="D-alanyl-D-alanine carboxypeptidase-like core" evidence="1">
    <location>
        <begin position="58"/>
        <end position="159"/>
    </location>
</feature>
<dbReference type="RefSeq" id="WP_179443556.1">
    <property type="nucleotide sequence ID" value="NZ_JACBZS010000001.1"/>
</dbReference>
<gene>
    <name evidence="2" type="ORF">GGQ54_000043</name>
</gene>
<dbReference type="GO" id="GO:0008233">
    <property type="term" value="F:peptidase activity"/>
    <property type="evidence" value="ECO:0007669"/>
    <property type="project" value="InterPro"/>
</dbReference>
<dbReference type="InterPro" id="IPR003709">
    <property type="entry name" value="VanY-like_core_dom"/>
</dbReference>
<dbReference type="PANTHER" id="PTHR34385:SF1">
    <property type="entry name" value="PEPTIDOGLYCAN L-ALANYL-D-GLUTAMATE ENDOPEPTIDASE CWLK"/>
    <property type="match status" value="1"/>
</dbReference>
<comment type="caution">
    <text evidence="2">The sequence shown here is derived from an EMBL/GenBank/DDBJ whole genome shotgun (WGS) entry which is preliminary data.</text>
</comment>
<dbReference type="Gene3D" id="3.30.1380.10">
    <property type="match status" value="1"/>
</dbReference>
<dbReference type="CDD" id="cd14846">
    <property type="entry name" value="Peptidase_M15_like"/>
    <property type="match status" value="1"/>
</dbReference>
<name>A0A7Z0IJG0_9ACTN</name>
<dbReference type="GO" id="GO:0006508">
    <property type="term" value="P:proteolysis"/>
    <property type="evidence" value="ECO:0007669"/>
    <property type="project" value="InterPro"/>
</dbReference>
<evidence type="ECO:0000259" key="1">
    <source>
        <dbReference type="Pfam" id="PF02557"/>
    </source>
</evidence>
<dbReference type="PANTHER" id="PTHR34385">
    <property type="entry name" value="D-ALANYL-D-ALANINE CARBOXYPEPTIDASE"/>
    <property type="match status" value="1"/>
</dbReference>